<keyword evidence="3" id="KW-1185">Reference proteome</keyword>
<dbReference type="AlphaFoldDB" id="A0AAW0D551"/>
<protein>
    <submittedName>
        <fullName evidence="2">Uncharacterized protein</fullName>
    </submittedName>
</protein>
<dbReference type="EMBL" id="JAYKXP010000023">
    <property type="protein sequence ID" value="KAK7045801.1"/>
    <property type="molecule type" value="Genomic_DNA"/>
</dbReference>
<proteinExistence type="predicted"/>
<comment type="caution">
    <text evidence="2">The sequence shown here is derived from an EMBL/GenBank/DDBJ whole genome shotgun (WGS) entry which is preliminary data.</text>
</comment>
<evidence type="ECO:0000313" key="3">
    <source>
        <dbReference type="Proteomes" id="UP001383192"/>
    </source>
</evidence>
<sequence length="80" mass="9167">MTITLYVLTTLFVVVDTLDMVRETTLHFTTIQTRDFLPFVDYLRHDNLKTASYFIIVVSSVFMNIAADVILVRDSEDSSS</sequence>
<keyword evidence="1" id="KW-0812">Transmembrane</keyword>
<feature type="transmembrane region" description="Helical" evidence="1">
    <location>
        <begin position="51"/>
        <end position="72"/>
    </location>
</feature>
<evidence type="ECO:0000256" key="1">
    <source>
        <dbReference type="SAM" id="Phobius"/>
    </source>
</evidence>
<keyword evidence="1" id="KW-1133">Transmembrane helix</keyword>
<evidence type="ECO:0000313" key="2">
    <source>
        <dbReference type="EMBL" id="KAK7045801.1"/>
    </source>
</evidence>
<name>A0AAW0D551_9AGAR</name>
<keyword evidence="1" id="KW-0472">Membrane</keyword>
<organism evidence="2 3">
    <name type="scientific">Paramarasmius palmivorus</name>
    <dbReference type="NCBI Taxonomy" id="297713"/>
    <lineage>
        <taxon>Eukaryota</taxon>
        <taxon>Fungi</taxon>
        <taxon>Dikarya</taxon>
        <taxon>Basidiomycota</taxon>
        <taxon>Agaricomycotina</taxon>
        <taxon>Agaricomycetes</taxon>
        <taxon>Agaricomycetidae</taxon>
        <taxon>Agaricales</taxon>
        <taxon>Marasmiineae</taxon>
        <taxon>Marasmiaceae</taxon>
        <taxon>Paramarasmius</taxon>
    </lineage>
</organism>
<gene>
    <name evidence="2" type="ORF">VNI00_007204</name>
</gene>
<reference evidence="2 3" key="1">
    <citation type="submission" date="2024-01" db="EMBL/GenBank/DDBJ databases">
        <title>A draft genome for a cacao thread blight-causing isolate of Paramarasmius palmivorus.</title>
        <authorList>
            <person name="Baruah I.K."/>
            <person name="Bukari Y."/>
            <person name="Amoako-Attah I."/>
            <person name="Meinhardt L.W."/>
            <person name="Bailey B.A."/>
            <person name="Cohen S.P."/>
        </authorList>
    </citation>
    <scope>NUCLEOTIDE SEQUENCE [LARGE SCALE GENOMIC DNA]</scope>
    <source>
        <strain evidence="2 3">GH-12</strain>
    </source>
</reference>
<accession>A0AAW0D551</accession>
<dbReference type="Proteomes" id="UP001383192">
    <property type="component" value="Unassembled WGS sequence"/>
</dbReference>